<gene>
    <name evidence="1" type="ORF">DPMN_026222</name>
</gene>
<name>A0A9D4LQQ5_DREPO</name>
<dbReference type="EMBL" id="JAIWYP010000002">
    <property type="protein sequence ID" value="KAH3863242.1"/>
    <property type="molecule type" value="Genomic_DNA"/>
</dbReference>
<reference evidence="1" key="2">
    <citation type="submission" date="2020-11" db="EMBL/GenBank/DDBJ databases">
        <authorList>
            <person name="McCartney M.A."/>
            <person name="Auch B."/>
            <person name="Kono T."/>
            <person name="Mallez S."/>
            <person name="Becker A."/>
            <person name="Gohl D.M."/>
            <person name="Silverstein K.A.T."/>
            <person name="Koren S."/>
            <person name="Bechman K.B."/>
            <person name="Herman A."/>
            <person name="Abrahante J.E."/>
            <person name="Garbe J."/>
        </authorList>
    </citation>
    <scope>NUCLEOTIDE SEQUENCE</scope>
    <source>
        <strain evidence="1">Duluth1</strain>
        <tissue evidence="1">Whole animal</tissue>
    </source>
</reference>
<organism evidence="1 2">
    <name type="scientific">Dreissena polymorpha</name>
    <name type="common">Zebra mussel</name>
    <name type="synonym">Mytilus polymorpha</name>
    <dbReference type="NCBI Taxonomy" id="45954"/>
    <lineage>
        <taxon>Eukaryota</taxon>
        <taxon>Metazoa</taxon>
        <taxon>Spiralia</taxon>
        <taxon>Lophotrochozoa</taxon>
        <taxon>Mollusca</taxon>
        <taxon>Bivalvia</taxon>
        <taxon>Autobranchia</taxon>
        <taxon>Heteroconchia</taxon>
        <taxon>Euheterodonta</taxon>
        <taxon>Imparidentia</taxon>
        <taxon>Neoheterodontei</taxon>
        <taxon>Myida</taxon>
        <taxon>Dreissenoidea</taxon>
        <taxon>Dreissenidae</taxon>
        <taxon>Dreissena</taxon>
    </lineage>
</organism>
<evidence type="ECO:0000313" key="1">
    <source>
        <dbReference type="EMBL" id="KAH3863242.1"/>
    </source>
</evidence>
<reference evidence="1" key="1">
    <citation type="journal article" date="2019" name="bioRxiv">
        <title>The Genome of the Zebra Mussel, Dreissena polymorpha: A Resource for Invasive Species Research.</title>
        <authorList>
            <person name="McCartney M.A."/>
            <person name="Auch B."/>
            <person name="Kono T."/>
            <person name="Mallez S."/>
            <person name="Zhang Y."/>
            <person name="Obille A."/>
            <person name="Becker A."/>
            <person name="Abrahante J.E."/>
            <person name="Garbe J."/>
            <person name="Badalamenti J.P."/>
            <person name="Herman A."/>
            <person name="Mangelson H."/>
            <person name="Liachko I."/>
            <person name="Sullivan S."/>
            <person name="Sone E.D."/>
            <person name="Koren S."/>
            <person name="Silverstein K.A.T."/>
            <person name="Beckman K.B."/>
            <person name="Gohl D.M."/>
        </authorList>
    </citation>
    <scope>NUCLEOTIDE SEQUENCE</scope>
    <source>
        <strain evidence="1">Duluth1</strain>
        <tissue evidence="1">Whole animal</tissue>
    </source>
</reference>
<dbReference type="Proteomes" id="UP000828390">
    <property type="component" value="Unassembled WGS sequence"/>
</dbReference>
<keyword evidence="2" id="KW-1185">Reference proteome</keyword>
<protein>
    <submittedName>
        <fullName evidence="1">Uncharacterized protein</fullName>
    </submittedName>
</protein>
<comment type="caution">
    <text evidence="1">The sequence shown here is derived from an EMBL/GenBank/DDBJ whole genome shotgun (WGS) entry which is preliminary data.</text>
</comment>
<proteinExistence type="predicted"/>
<sequence length="71" mass="7627">MPLNNFKRGFFTSCVVGAFPSSGGSIPLFGWPEASESAGCIVVMGTFCYSHSESLLAQMSSPRPFFKASLR</sequence>
<evidence type="ECO:0000313" key="2">
    <source>
        <dbReference type="Proteomes" id="UP000828390"/>
    </source>
</evidence>
<accession>A0A9D4LQQ5</accession>
<dbReference type="AlphaFoldDB" id="A0A9D4LQQ5"/>